<accession>A0ABT7AIQ0</accession>
<dbReference type="Pfam" id="PF06186">
    <property type="entry name" value="DUF992"/>
    <property type="match status" value="1"/>
</dbReference>
<organism evidence="2 3">
    <name type="scientific">Chelatococcus albus</name>
    <dbReference type="NCBI Taxonomy" id="3047466"/>
    <lineage>
        <taxon>Bacteria</taxon>
        <taxon>Pseudomonadati</taxon>
        <taxon>Pseudomonadota</taxon>
        <taxon>Alphaproteobacteria</taxon>
        <taxon>Hyphomicrobiales</taxon>
        <taxon>Chelatococcaceae</taxon>
        <taxon>Chelatococcus</taxon>
    </lineage>
</organism>
<reference evidence="2 3" key="1">
    <citation type="submission" date="2023-05" db="EMBL/GenBank/DDBJ databases">
        <title>Chelatococcus sp. nov., a moderately thermophilic bacterium isolated from hot spring microbial mat.</title>
        <authorList>
            <person name="Hu C.-J."/>
            <person name="Li W.-J."/>
        </authorList>
    </citation>
    <scope>NUCLEOTIDE SEQUENCE [LARGE SCALE GENOMIC DNA]</scope>
    <source>
        <strain evidence="2 3">SYSU G07232</strain>
    </source>
</reference>
<protein>
    <submittedName>
        <fullName evidence="2">DUF992 domain-containing protein</fullName>
    </submittedName>
</protein>
<dbReference type="EMBL" id="JASJEV010000008">
    <property type="protein sequence ID" value="MDJ1159244.1"/>
    <property type="molecule type" value="Genomic_DNA"/>
</dbReference>
<proteinExistence type="predicted"/>
<feature type="compositionally biased region" description="Basic and acidic residues" evidence="1">
    <location>
        <begin position="38"/>
        <end position="60"/>
    </location>
</feature>
<feature type="region of interest" description="Disordered" evidence="1">
    <location>
        <begin position="38"/>
        <end position="62"/>
    </location>
</feature>
<evidence type="ECO:0000313" key="2">
    <source>
        <dbReference type="EMBL" id="MDJ1159244.1"/>
    </source>
</evidence>
<name>A0ABT7AIQ0_9HYPH</name>
<dbReference type="InterPro" id="IPR009333">
    <property type="entry name" value="DUF992"/>
</dbReference>
<gene>
    <name evidence="2" type="ORF">QNA08_13470</name>
</gene>
<keyword evidence="3" id="KW-1185">Reference proteome</keyword>
<evidence type="ECO:0000313" key="3">
    <source>
        <dbReference type="Proteomes" id="UP001321492"/>
    </source>
</evidence>
<dbReference type="Proteomes" id="UP001321492">
    <property type="component" value="Unassembled WGS sequence"/>
</dbReference>
<comment type="caution">
    <text evidence="2">The sequence shown here is derived from an EMBL/GenBank/DDBJ whole genome shotgun (WGS) entry which is preliminary data.</text>
</comment>
<dbReference type="RefSeq" id="WP_283741246.1">
    <property type="nucleotide sequence ID" value="NZ_JASJEV010000008.1"/>
</dbReference>
<sequence length="244" mass="25318">MPASGTKAVAAALLVGSMHLGRQHPTLRTRAAVTRLRQAERAGESVRAAAEGRPDPRPDKGVGAMIEPRALLYGGIAASVVLLAPAVGAQAQPARTQDTTQVGTLTCNISGGPGFIITSSKALDCQFRDRKGTRDFYVGTIRKFGLDIGATAKGRMVWAVFAPSKAIGRGALAGEYVGAAGEATVVGGVGANVLLGGSQNTFSLQPISVQGQTGLNLAVDVASMQLEPAVAQRSRRIIIEERRY</sequence>
<evidence type="ECO:0000256" key="1">
    <source>
        <dbReference type="SAM" id="MobiDB-lite"/>
    </source>
</evidence>